<dbReference type="SUPFAM" id="SSF56731">
    <property type="entry name" value="DNA primase core"/>
    <property type="match status" value="1"/>
</dbReference>
<comment type="caution">
    <text evidence="1">The sequence shown here is derived from an EMBL/GenBank/DDBJ whole genome shotgun (WGS) entry which is preliminary data.</text>
</comment>
<gene>
    <name evidence="1" type="ORF">SAMN05446927_7955</name>
</gene>
<evidence type="ECO:0000313" key="2">
    <source>
        <dbReference type="Proteomes" id="UP000219522"/>
    </source>
</evidence>
<sequence length="203" mass="22185">MPDERFARAIPLAGTSGQVYVERRAIPLAIADVAGMRFDPDWDGRAAVLVGLYDREGKLTSVHGRYLTTTRGQNKMLTVGCGGGVACVGDGWRAGHLILVEGIFDALSLAVCGWSAVATIGRWAPWLPEVCAHRTVWLGFDANAPGDREAERFRQVLPNTTVIRLLPPMRCKDWNTALVKRGPAVVARWLRDNIVAADKASHR</sequence>
<accession>A0A7Z7N6X8</accession>
<reference evidence="1 2" key="1">
    <citation type="submission" date="2017-09" db="EMBL/GenBank/DDBJ databases">
        <authorList>
            <person name="Varghese N."/>
            <person name="Submissions S."/>
        </authorList>
    </citation>
    <scope>NUCLEOTIDE SEQUENCE [LARGE SCALE GENOMIC DNA]</scope>
    <source>
        <strain evidence="1 2">OK806</strain>
    </source>
</reference>
<proteinExistence type="predicted"/>
<dbReference type="Pfam" id="PF13155">
    <property type="entry name" value="Toprim_2"/>
    <property type="match status" value="1"/>
</dbReference>
<dbReference type="InterPro" id="IPR034154">
    <property type="entry name" value="TOPRIM_DnaG/twinkle"/>
</dbReference>
<name>A0A7Z7N6X8_9BURK</name>
<dbReference type="CDD" id="cd01029">
    <property type="entry name" value="TOPRIM_primases"/>
    <property type="match status" value="1"/>
</dbReference>
<dbReference type="Proteomes" id="UP000219522">
    <property type="component" value="Unassembled WGS sequence"/>
</dbReference>
<organism evidence="1 2">
    <name type="scientific">Caballeronia arationis</name>
    <dbReference type="NCBI Taxonomy" id="1777142"/>
    <lineage>
        <taxon>Bacteria</taxon>
        <taxon>Pseudomonadati</taxon>
        <taxon>Pseudomonadota</taxon>
        <taxon>Betaproteobacteria</taxon>
        <taxon>Burkholderiales</taxon>
        <taxon>Burkholderiaceae</taxon>
        <taxon>Caballeronia</taxon>
    </lineage>
</organism>
<keyword evidence="2" id="KW-1185">Reference proteome</keyword>
<evidence type="ECO:0000313" key="1">
    <source>
        <dbReference type="EMBL" id="SOE89350.1"/>
    </source>
</evidence>
<dbReference type="EMBL" id="OCSU01000003">
    <property type="protein sequence ID" value="SOE89350.1"/>
    <property type="molecule type" value="Genomic_DNA"/>
</dbReference>
<protein>
    <submittedName>
        <fullName evidence="1">Toprim-like</fullName>
    </submittedName>
</protein>
<dbReference type="AlphaFoldDB" id="A0A7Z7N6X8"/>
<dbReference type="Gene3D" id="3.40.1360.10">
    <property type="match status" value="1"/>
</dbReference>